<feature type="transmembrane region" description="Helical" evidence="1">
    <location>
        <begin position="7"/>
        <end position="26"/>
    </location>
</feature>
<dbReference type="EMBL" id="JACNJD010000148">
    <property type="protein sequence ID" value="MBC8176600.1"/>
    <property type="molecule type" value="Genomic_DNA"/>
</dbReference>
<keyword evidence="3" id="KW-0407">Ion channel</keyword>
<name>A0A8J6T2A4_9DELT</name>
<feature type="transmembrane region" description="Helical" evidence="1">
    <location>
        <begin position="57"/>
        <end position="79"/>
    </location>
</feature>
<dbReference type="AlphaFoldDB" id="A0A8J6T2A4"/>
<proteinExistence type="predicted"/>
<keyword evidence="1" id="KW-0812">Transmembrane</keyword>
<comment type="caution">
    <text evidence="3">The sequence shown here is derived from an EMBL/GenBank/DDBJ whole genome shotgun (WGS) entry which is preliminary data.</text>
</comment>
<feature type="domain" description="Potassium channel" evidence="2">
    <location>
        <begin position="131"/>
        <end position="180"/>
    </location>
</feature>
<keyword evidence="3" id="KW-0813">Transport</keyword>
<feature type="transmembrane region" description="Helical" evidence="1">
    <location>
        <begin position="32"/>
        <end position="50"/>
    </location>
</feature>
<feature type="transmembrane region" description="Helical" evidence="1">
    <location>
        <begin position="91"/>
        <end position="113"/>
    </location>
</feature>
<dbReference type="Proteomes" id="UP000650524">
    <property type="component" value="Unassembled WGS sequence"/>
</dbReference>
<keyword evidence="1" id="KW-0472">Membrane</keyword>
<evidence type="ECO:0000259" key="2">
    <source>
        <dbReference type="Pfam" id="PF07885"/>
    </source>
</evidence>
<feature type="transmembrane region" description="Helical" evidence="1">
    <location>
        <begin position="134"/>
        <end position="154"/>
    </location>
</feature>
<dbReference type="InterPro" id="IPR013099">
    <property type="entry name" value="K_chnl_dom"/>
</dbReference>
<feature type="transmembrane region" description="Helical" evidence="1">
    <location>
        <begin position="160"/>
        <end position="182"/>
    </location>
</feature>
<evidence type="ECO:0000256" key="1">
    <source>
        <dbReference type="SAM" id="Phobius"/>
    </source>
</evidence>
<accession>A0A8J6T2A4</accession>
<dbReference type="Gene3D" id="1.10.287.70">
    <property type="match status" value="1"/>
</dbReference>
<gene>
    <name evidence="3" type="ORF">H8E19_04270</name>
</gene>
<organism evidence="3 4">
    <name type="scientific">Candidatus Desulfacyla euxinica</name>
    <dbReference type="NCBI Taxonomy" id="2841693"/>
    <lineage>
        <taxon>Bacteria</taxon>
        <taxon>Deltaproteobacteria</taxon>
        <taxon>Candidatus Desulfacyla</taxon>
    </lineage>
</organism>
<keyword evidence="1" id="KW-1133">Transmembrane helix</keyword>
<keyword evidence="3" id="KW-0406">Ion transport</keyword>
<dbReference type="Pfam" id="PF07885">
    <property type="entry name" value="Ion_trans_2"/>
    <property type="match status" value="1"/>
</dbReference>
<dbReference type="SUPFAM" id="SSF81324">
    <property type="entry name" value="Voltage-gated potassium channels"/>
    <property type="match status" value="1"/>
</dbReference>
<dbReference type="GO" id="GO:0034220">
    <property type="term" value="P:monoatomic ion transmembrane transport"/>
    <property type="evidence" value="ECO:0007669"/>
    <property type="project" value="UniProtKB-KW"/>
</dbReference>
<evidence type="ECO:0000313" key="3">
    <source>
        <dbReference type="EMBL" id="MBC8176600.1"/>
    </source>
</evidence>
<sequence>MEDYVRLSFLIEIFISAILLSGIYAVSEDRVSLFFALVTGVPALFINWSFQIFKIPSLLLIHHICAALFFATATVIIVRHLINQKVVTVDLIWGAVCGYFFIGFMWSAIFSLLETFHPGSFKLGSQVVPNIDSFIYFSFVTLATLGYGDIVPLTEKAQSLAIIETVMGQMYLAVNIAALVAIRISQSRNKDP</sequence>
<evidence type="ECO:0000313" key="4">
    <source>
        <dbReference type="Proteomes" id="UP000650524"/>
    </source>
</evidence>
<protein>
    <submittedName>
        <fullName evidence="3">Two pore domain potassium channel family protein</fullName>
    </submittedName>
</protein>
<reference evidence="3 4" key="1">
    <citation type="submission" date="2020-08" db="EMBL/GenBank/DDBJ databases">
        <title>Bridging the membrane lipid divide: bacteria of the FCB group superphylum have the potential to synthesize archaeal ether lipids.</title>
        <authorList>
            <person name="Villanueva L."/>
            <person name="Von Meijenfeldt F.A.B."/>
            <person name="Westbye A.B."/>
            <person name="Yadav S."/>
            <person name="Hopmans E.C."/>
            <person name="Dutilh B.E."/>
            <person name="Sinninghe Damste J.S."/>
        </authorList>
    </citation>
    <scope>NUCLEOTIDE SEQUENCE [LARGE SCALE GENOMIC DNA]</scope>
    <source>
        <strain evidence="3">NIOZ-UU27</strain>
    </source>
</reference>